<dbReference type="EMBL" id="JACXJA010000019">
    <property type="protein sequence ID" value="MBD2863308.1"/>
    <property type="molecule type" value="Genomic_DNA"/>
</dbReference>
<dbReference type="AlphaFoldDB" id="A0A927C8F7"/>
<dbReference type="PRINTS" id="PR00032">
    <property type="entry name" value="HTHARAC"/>
</dbReference>
<dbReference type="SMART" id="SM00342">
    <property type="entry name" value="HTH_ARAC"/>
    <property type="match status" value="1"/>
</dbReference>
<keyword evidence="1" id="KW-0805">Transcription regulation</keyword>
<dbReference type="PROSITE" id="PS00041">
    <property type="entry name" value="HTH_ARAC_FAMILY_1"/>
    <property type="match status" value="1"/>
</dbReference>
<keyword evidence="6" id="KW-1185">Reference proteome</keyword>
<dbReference type="InterPro" id="IPR037923">
    <property type="entry name" value="HTH-like"/>
</dbReference>
<evidence type="ECO:0000259" key="4">
    <source>
        <dbReference type="PROSITE" id="PS01124"/>
    </source>
</evidence>
<dbReference type="InterPro" id="IPR003313">
    <property type="entry name" value="AraC-bd"/>
</dbReference>
<feature type="domain" description="HTH araC/xylS-type" evidence="4">
    <location>
        <begin position="187"/>
        <end position="285"/>
    </location>
</feature>
<proteinExistence type="predicted"/>
<dbReference type="Proteomes" id="UP000639396">
    <property type="component" value="Unassembled WGS sequence"/>
</dbReference>
<dbReference type="GO" id="GO:0003700">
    <property type="term" value="F:DNA-binding transcription factor activity"/>
    <property type="evidence" value="ECO:0007669"/>
    <property type="project" value="InterPro"/>
</dbReference>
<dbReference type="Gene3D" id="1.10.10.60">
    <property type="entry name" value="Homeodomain-like"/>
    <property type="match status" value="2"/>
</dbReference>
<dbReference type="Pfam" id="PF12833">
    <property type="entry name" value="HTH_18"/>
    <property type="match status" value="1"/>
</dbReference>
<dbReference type="InterPro" id="IPR018062">
    <property type="entry name" value="HTH_AraC-typ_CS"/>
</dbReference>
<dbReference type="Gene3D" id="2.60.120.10">
    <property type="entry name" value="Jelly Rolls"/>
    <property type="match status" value="1"/>
</dbReference>
<keyword evidence="2" id="KW-0238">DNA-binding</keyword>
<dbReference type="InterPro" id="IPR020449">
    <property type="entry name" value="Tscrpt_reg_AraC-type_HTH"/>
</dbReference>
<dbReference type="PANTHER" id="PTHR43280">
    <property type="entry name" value="ARAC-FAMILY TRANSCRIPTIONAL REGULATOR"/>
    <property type="match status" value="1"/>
</dbReference>
<evidence type="ECO:0000313" key="5">
    <source>
        <dbReference type="EMBL" id="MBD2863308.1"/>
    </source>
</evidence>
<organism evidence="5 6">
    <name type="scientific">Paenibacillus oceani</name>
    <dbReference type="NCBI Taxonomy" id="2772510"/>
    <lineage>
        <taxon>Bacteria</taxon>
        <taxon>Bacillati</taxon>
        <taxon>Bacillota</taxon>
        <taxon>Bacilli</taxon>
        <taxon>Bacillales</taxon>
        <taxon>Paenibacillaceae</taxon>
        <taxon>Paenibacillus</taxon>
    </lineage>
</organism>
<evidence type="ECO:0000313" key="6">
    <source>
        <dbReference type="Proteomes" id="UP000639396"/>
    </source>
</evidence>
<evidence type="ECO:0000256" key="2">
    <source>
        <dbReference type="ARBA" id="ARBA00023125"/>
    </source>
</evidence>
<dbReference type="Pfam" id="PF02311">
    <property type="entry name" value="AraC_binding"/>
    <property type="match status" value="1"/>
</dbReference>
<dbReference type="PROSITE" id="PS01124">
    <property type="entry name" value="HTH_ARAC_FAMILY_2"/>
    <property type="match status" value="1"/>
</dbReference>
<accession>A0A927C8F7</accession>
<dbReference type="InterPro" id="IPR009057">
    <property type="entry name" value="Homeodomain-like_sf"/>
</dbReference>
<dbReference type="InterPro" id="IPR018060">
    <property type="entry name" value="HTH_AraC"/>
</dbReference>
<evidence type="ECO:0000256" key="1">
    <source>
        <dbReference type="ARBA" id="ARBA00023015"/>
    </source>
</evidence>
<reference evidence="5" key="1">
    <citation type="submission" date="2020-09" db="EMBL/GenBank/DDBJ databases">
        <title>A novel bacterium of genus Paenibacillus, isolated from South China Sea.</title>
        <authorList>
            <person name="Huang H."/>
            <person name="Mo K."/>
            <person name="Hu Y."/>
        </authorList>
    </citation>
    <scope>NUCLEOTIDE SEQUENCE</scope>
    <source>
        <strain evidence="5">IB182363</strain>
    </source>
</reference>
<dbReference type="SUPFAM" id="SSF51215">
    <property type="entry name" value="Regulatory protein AraC"/>
    <property type="match status" value="1"/>
</dbReference>
<keyword evidence="3" id="KW-0804">Transcription</keyword>
<evidence type="ECO:0000256" key="3">
    <source>
        <dbReference type="ARBA" id="ARBA00023163"/>
    </source>
</evidence>
<dbReference type="RefSeq" id="WP_190928942.1">
    <property type="nucleotide sequence ID" value="NZ_JACXJA010000019.1"/>
</dbReference>
<dbReference type="GO" id="GO:0043565">
    <property type="term" value="F:sequence-specific DNA binding"/>
    <property type="evidence" value="ECO:0007669"/>
    <property type="project" value="InterPro"/>
</dbReference>
<protein>
    <submittedName>
        <fullName evidence="5">Helix-turn-helix transcriptional regulator</fullName>
    </submittedName>
</protein>
<comment type="caution">
    <text evidence="5">The sequence shown here is derived from an EMBL/GenBank/DDBJ whole genome shotgun (WGS) entry which is preliminary data.</text>
</comment>
<gene>
    <name evidence="5" type="ORF">IDH45_15045</name>
</gene>
<dbReference type="InterPro" id="IPR014710">
    <property type="entry name" value="RmlC-like_jellyroll"/>
</dbReference>
<dbReference type="SUPFAM" id="SSF46689">
    <property type="entry name" value="Homeodomain-like"/>
    <property type="match status" value="2"/>
</dbReference>
<sequence length="295" mass="34305">MPSVFPPVLTDYPNKDGFPFYIIQKINNNIPPHRHDFLELCLVVEGRGTEFVNGVSHTLEPGTMTFLLPYQIHEIHAEEGLDLLLYVCNFDMGLLLNAPDRELGHCLLHDDETKLAPFVQISREQYRDMLALFDRMQLEYSRNERWKRLMLTSMLFEALAGFDRIRCQAEPSIEAAITRRSDHSTIWEIIHYIHQHYQEPLTLAELSKLFHFSVPNLSKLLKRHLGTSFIDFIHELRIRQACSLLQSSRMTITDIAMEVGFRSFASFSRVFNDLKGVSPSVYRRTWSERSTDAES</sequence>
<dbReference type="PANTHER" id="PTHR43280:SF2">
    <property type="entry name" value="HTH-TYPE TRANSCRIPTIONAL REGULATOR EXSA"/>
    <property type="match status" value="1"/>
</dbReference>
<name>A0A927C8F7_9BACL</name>